<feature type="binding site" evidence="14 15">
    <location>
        <position position="94"/>
    </location>
    <ligand>
        <name>FMN</name>
        <dbReference type="ChEBI" id="CHEBI:58210"/>
    </ligand>
</feature>
<dbReference type="SMART" id="SM00086">
    <property type="entry name" value="PAC"/>
    <property type="match status" value="3"/>
</dbReference>
<feature type="binding site" evidence="14">
    <location>
        <position position="52"/>
    </location>
    <ligand>
        <name>FMN</name>
        <dbReference type="ChEBI" id="CHEBI:58210"/>
    </ligand>
</feature>
<dbReference type="Pfam" id="PF13426">
    <property type="entry name" value="PAS_9"/>
    <property type="match status" value="2"/>
</dbReference>
<dbReference type="Pfam" id="PF02518">
    <property type="entry name" value="HATPase_c"/>
    <property type="match status" value="1"/>
</dbReference>
<evidence type="ECO:0000256" key="6">
    <source>
        <dbReference type="ARBA" id="ARBA00022991"/>
    </source>
</evidence>
<keyword evidence="12" id="KW-1185">Reference proteome</keyword>
<feature type="domain" description="PAC" evidence="9">
    <location>
        <begin position="304"/>
        <end position="356"/>
    </location>
</feature>
<dbReference type="InterPro" id="IPR005467">
    <property type="entry name" value="His_kinase_dom"/>
</dbReference>
<dbReference type="CDD" id="cd00130">
    <property type="entry name" value="PAS"/>
    <property type="match status" value="3"/>
</dbReference>
<dbReference type="PRINTS" id="PR00344">
    <property type="entry name" value="BCTRLSENSOR"/>
</dbReference>
<evidence type="ECO:0000256" key="1">
    <source>
        <dbReference type="ARBA" id="ARBA00000085"/>
    </source>
</evidence>
<dbReference type="InterPro" id="IPR035965">
    <property type="entry name" value="PAS-like_dom_sf"/>
</dbReference>
<dbReference type="Pfam" id="PF13188">
    <property type="entry name" value="PAS_8"/>
    <property type="match status" value="1"/>
</dbReference>
<dbReference type="PDB" id="9VF7">
    <property type="method" value="X-ray"/>
    <property type="resolution" value="2.40 A"/>
    <property type="chains" value="A/B/C/D=1-142"/>
</dbReference>
<dbReference type="GO" id="GO:0000155">
    <property type="term" value="F:phosphorelay sensor kinase activity"/>
    <property type="evidence" value="ECO:0007669"/>
    <property type="project" value="InterPro"/>
</dbReference>
<dbReference type="AlphaFoldDB" id="D3PRD8"/>
<dbReference type="OrthoDB" id="9759607at2"/>
<sequence length="578" mass="64586">MRDEIFRIAVETILAGVVITDAQLPDYPIVYCNPGFVQLTGYPSEEVLGRNCRFLQGPATNPETVARLRRAIHEGRPAHVLLLNYRKDGQPFWNDLRIAPVRDVEGRLTHFVGIQSDVSAKVEGVRLLEQALEEWRSTVDTLPEMVFMTDEAGRVRRCNLAAAEFFGLSFHTIIGQPLASLLGQKEELFRGAGGEFRLGRSSYVVLNYPIPRRPHEWVHVVRDITAHKEIASQMEWLLTAVKQAAEAMVLTDPSGLIESLNNAFQAKTGWQEEEALGKDIFTLQAIPPEVASEIRQTLGAGRVWSGSYQACRRTGEVYLAEATISPVRDLKGRIVKLVHIQRDVTERRRLEAIAETINMTEQIGYVFAGLRHELVNPIGSAMMALSALRENVALWPLEKVVEYVERALAELDRAGYLLRTLKTFSLEELELAPLELGAFLRQFVKLIQEDFEQRGISLSLAPTQEKVMALADPRALYQVLLNLLSNAADALEGQPLREISLRLERQIQTVELVITDTGRGMGPDEMARLFRPFYTTKPQGSGLGLVIAQRLMAGMRGTITIKSERGRGTEVTLTLEGA</sequence>
<dbReference type="Gene3D" id="3.30.450.20">
    <property type="entry name" value="PAS domain"/>
    <property type="match status" value="3"/>
</dbReference>
<dbReference type="SUPFAM" id="SSF47384">
    <property type="entry name" value="Homodimeric domain of signal transducing histidine kinase"/>
    <property type="match status" value="1"/>
</dbReference>
<dbReference type="eggNOG" id="COG3829">
    <property type="taxonomic scope" value="Bacteria"/>
</dbReference>
<dbReference type="EMBL" id="CP005385">
    <property type="protein sequence ID" value="AGK04491.1"/>
    <property type="molecule type" value="Genomic_DNA"/>
</dbReference>
<comment type="catalytic activity">
    <reaction evidence="1">
        <text>ATP + protein L-histidine = ADP + protein N-phospho-L-histidine.</text>
        <dbReference type="EC" id="2.7.13.3"/>
    </reaction>
</comment>
<evidence type="ECO:0000313" key="13">
    <source>
        <dbReference type="Proteomes" id="UP000013026"/>
    </source>
</evidence>
<evidence type="ECO:0000313" key="11">
    <source>
        <dbReference type="EMBL" id="AGK04491.1"/>
    </source>
</evidence>
<feature type="binding site" evidence="14 15">
    <location>
        <position position="84"/>
    </location>
    <ligand>
        <name>FMN</name>
        <dbReference type="ChEBI" id="CHEBI:58210"/>
    </ligand>
</feature>
<evidence type="ECO:0000259" key="8">
    <source>
        <dbReference type="PROSITE" id="PS50112"/>
    </source>
</evidence>
<dbReference type="PDB" id="9VF8">
    <property type="method" value="X-ray"/>
    <property type="resolution" value="3.35 A"/>
    <property type="chains" value="A=15-119"/>
</dbReference>
<dbReference type="PROSITE" id="PS50112">
    <property type="entry name" value="PAS"/>
    <property type="match status" value="3"/>
</dbReference>
<dbReference type="RefSeq" id="WP_013013540.1">
    <property type="nucleotide sequence ID" value="NC_013946.1"/>
</dbReference>
<dbReference type="NCBIfam" id="TIGR00229">
    <property type="entry name" value="sensory_box"/>
    <property type="match status" value="3"/>
</dbReference>
<dbReference type="EMBL" id="CP001743">
    <property type="protein sequence ID" value="ADD28021.1"/>
    <property type="molecule type" value="Genomic_DNA"/>
</dbReference>
<dbReference type="InterPro" id="IPR000014">
    <property type="entry name" value="PAS"/>
</dbReference>
<reference evidence="14 15" key="4">
    <citation type="submission" date="2025-06" db="PDB data bank">
        <title>Structures of Meiothermus ruber LOV domains.</title>
        <authorList>
            <person name="Semenov O."/>
            <person name="Nazarenko V."/>
            <person name="Yudenko A."/>
            <person name="Remeeva A."/>
            <person name="Borshchevskiy V."/>
            <person name="Yang Y."/>
            <person name="Gushchin I."/>
        </authorList>
    </citation>
    <scope>X-RAY CRYSTALLOGRAPHY (2.40 ANGSTROMS) OF 1-142 IN COMPLEX WITH FMN</scope>
</reference>
<reference evidence="11" key="2">
    <citation type="submission" date="2013-04" db="EMBL/GenBank/DDBJ databases">
        <title>Non-Hybrid, Finished Microbial Genome Assemblies from Long-Read SMRT Sequencing Data.</title>
        <authorList>
            <person name="Klammer A."/>
            <person name="Drake J."/>
            <person name="Heiner C."/>
            <person name="Clum A."/>
            <person name="Copeland A."/>
            <person name="Huddleston J."/>
            <person name="Eichler E."/>
            <person name="Turner S.W."/>
        </authorList>
    </citation>
    <scope>NUCLEOTIDE SEQUENCE</scope>
    <source>
        <strain evidence="11">DSM 1279</strain>
    </source>
</reference>
<evidence type="ECO:0000256" key="2">
    <source>
        <dbReference type="ARBA" id="ARBA00012438"/>
    </source>
</evidence>
<dbReference type="SMART" id="SM00388">
    <property type="entry name" value="HisKA"/>
    <property type="match status" value="1"/>
</dbReference>
<evidence type="ECO:0007829" key="15">
    <source>
        <dbReference type="PDB" id="9VF8"/>
    </source>
</evidence>
<keyword evidence="14 15" id="KW-0002">3D-structure</keyword>
<dbReference type="PANTHER" id="PTHR47429:SF2">
    <property type="entry name" value="PROTEIN TWIN LOV 1"/>
    <property type="match status" value="1"/>
</dbReference>
<name>D3PRD8_MEIRD</name>
<reference evidence="11 13" key="3">
    <citation type="submission" date="2013-04" db="EMBL/GenBank/DDBJ databases">
        <authorList>
            <person name="Chin J."/>
            <person name="Alexander D.H."/>
            <person name="Marks P."/>
            <person name="Korlach J."/>
            <person name="Clum A."/>
            <person name="Copeland A."/>
        </authorList>
    </citation>
    <scope>NUCLEOTIDE SEQUENCE [LARGE SCALE GENOMIC DNA]</scope>
    <source>
        <strain evidence="13">ATCC 35948 / DSM 1279 / VKM B-1258 / 21</strain>
        <strain evidence="11">DSM 1279</strain>
    </source>
</reference>
<dbReference type="EC" id="2.7.13.3" evidence="2"/>
<evidence type="ECO:0000259" key="9">
    <source>
        <dbReference type="PROSITE" id="PS50113"/>
    </source>
</evidence>
<keyword evidence="3" id="KW-0597">Phosphoprotein</keyword>
<feature type="binding site" evidence="14 15">
    <location>
        <position position="53"/>
    </location>
    <ligand>
        <name>FMN</name>
        <dbReference type="ChEBI" id="CHEBI:58210"/>
    </ligand>
</feature>
<feature type="domain" description="PAS" evidence="8">
    <location>
        <begin position="233"/>
        <end position="298"/>
    </location>
</feature>
<dbReference type="InterPro" id="IPR036890">
    <property type="entry name" value="HATPase_C_sf"/>
</dbReference>
<keyword evidence="4 14" id="KW-0285">Flavoprotein</keyword>
<evidence type="ECO:0000259" key="7">
    <source>
        <dbReference type="PROSITE" id="PS50109"/>
    </source>
</evidence>
<reference evidence="10 12" key="1">
    <citation type="journal article" date="2010" name="Stand. Genomic Sci.">
        <title>Complete genome sequence of Meiothermus ruber type strain (21).</title>
        <authorList>
            <person name="Tindall B.J."/>
            <person name="Sikorski J."/>
            <person name="Lucas S."/>
            <person name="Goltsman E."/>
            <person name="Copeland A."/>
            <person name="Glavina Del Rio T."/>
            <person name="Nolan M."/>
            <person name="Tice H."/>
            <person name="Cheng J.F."/>
            <person name="Han C."/>
            <person name="Pitluck S."/>
            <person name="Liolios K."/>
            <person name="Ivanova N."/>
            <person name="Mavromatis K."/>
            <person name="Ovchinnikova G."/>
            <person name="Pati A."/>
            <person name="Fahnrich R."/>
            <person name="Goodwin L."/>
            <person name="Chen A."/>
            <person name="Palaniappan K."/>
            <person name="Land M."/>
            <person name="Hauser L."/>
            <person name="Chang Y.J."/>
            <person name="Jeffries C.D."/>
            <person name="Rohde M."/>
            <person name="Goker M."/>
            <person name="Woyke T."/>
            <person name="Bristow J."/>
            <person name="Eisen J.A."/>
            <person name="Markowitz V."/>
            <person name="Hugenholtz P."/>
            <person name="Kyrpides N.C."/>
            <person name="Klenk H.P."/>
            <person name="Lapidus A."/>
        </authorList>
    </citation>
    <scope>NUCLEOTIDE SEQUENCE [LARGE SCALE GENOMIC DNA]</scope>
    <source>
        <strain evidence="12">ATCC 35948 / DSM 1279 / VKM B-1258 / 21</strain>
        <strain evidence="10">DSM 1279</strain>
    </source>
</reference>
<keyword evidence="11" id="KW-0418">Kinase</keyword>
<evidence type="ECO:0000256" key="5">
    <source>
        <dbReference type="ARBA" id="ARBA00022643"/>
    </source>
</evidence>
<accession>D3PRD8</accession>
<protein>
    <recommendedName>
        <fullName evidence="2">histidine kinase</fullName>
        <ecNumber evidence="2">2.7.13.3</ecNumber>
    </recommendedName>
</protein>
<dbReference type="KEGG" id="mrb:Mrub_1259"/>
<feature type="binding site" evidence="14 15">
    <location>
        <position position="56"/>
    </location>
    <ligand>
        <name>FMN</name>
        <dbReference type="ChEBI" id="CHEBI:58210"/>
    </ligand>
</feature>
<feature type="binding site" evidence="14 15">
    <location>
        <position position="51"/>
    </location>
    <ligand>
        <name>FMN</name>
        <dbReference type="ChEBI" id="CHEBI:58210"/>
    </ligand>
</feature>
<organism evidence="11 13">
    <name type="scientific">Meiothermus ruber (strain ATCC 35948 / DSM 1279 / VKM B-1258 / 21)</name>
    <name type="common">Thermus ruber</name>
    <dbReference type="NCBI Taxonomy" id="504728"/>
    <lineage>
        <taxon>Bacteria</taxon>
        <taxon>Thermotogati</taxon>
        <taxon>Deinococcota</taxon>
        <taxon>Deinococci</taxon>
        <taxon>Thermales</taxon>
        <taxon>Thermaceae</taxon>
        <taxon>Meiothermus</taxon>
    </lineage>
</organism>
<keyword evidence="5 14" id="KW-0288">FMN</keyword>
<dbReference type="SMART" id="SM00091">
    <property type="entry name" value="PAS"/>
    <property type="match status" value="3"/>
</dbReference>
<feature type="domain" description="PAS" evidence="8">
    <location>
        <begin position="131"/>
        <end position="176"/>
    </location>
</feature>
<dbReference type="InterPro" id="IPR003594">
    <property type="entry name" value="HATPase_dom"/>
</dbReference>
<dbReference type="PROSITE" id="PS50109">
    <property type="entry name" value="HIS_KIN"/>
    <property type="match status" value="1"/>
</dbReference>
<dbReference type="eggNOG" id="COG3852">
    <property type="taxonomic scope" value="Bacteria"/>
</dbReference>
<dbReference type="PANTHER" id="PTHR47429">
    <property type="entry name" value="PROTEIN TWIN LOV 1"/>
    <property type="match status" value="1"/>
</dbReference>
<dbReference type="InterPro" id="IPR003661">
    <property type="entry name" value="HisK_dim/P_dom"/>
</dbReference>
<feature type="binding site" evidence="14 15">
    <location>
        <position position="115"/>
    </location>
    <ligand>
        <name>FMN</name>
        <dbReference type="ChEBI" id="CHEBI:58210"/>
    </ligand>
</feature>
<dbReference type="SUPFAM" id="SSF55785">
    <property type="entry name" value="PYP-like sensor domain (PAS domain)"/>
    <property type="match status" value="3"/>
</dbReference>
<dbReference type="InterPro" id="IPR004358">
    <property type="entry name" value="Sig_transdc_His_kin-like_C"/>
</dbReference>
<evidence type="ECO:0007829" key="14">
    <source>
        <dbReference type="PDB" id="9VF7"/>
    </source>
</evidence>
<feature type="domain" description="PAS" evidence="8">
    <location>
        <begin position="2"/>
        <end position="75"/>
    </location>
</feature>
<dbReference type="PATRIC" id="fig|504728.9.peg.1227"/>
<dbReference type="InterPro" id="IPR001610">
    <property type="entry name" value="PAC"/>
</dbReference>
<dbReference type="PROSITE" id="PS50113">
    <property type="entry name" value="PAC"/>
    <property type="match status" value="2"/>
</dbReference>
<dbReference type="Gene3D" id="3.30.565.10">
    <property type="entry name" value="Histidine kinase-like ATPase, C-terminal domain"/>
    <property type="match status" value="1"/>
</dbReference>
<dbReference type="STRING" id="504728.K649_05955"/>
<evidence type="ECO:0000256" key="3">
    <source>
        <dbReference type="ARBA" id="ARBA00022553"/>
    </source>
</evidence>
<dbReference type="SUPFAM" id="SSF55874">
    <property type="entry name" value="ATPase domain of HSP90 chaperone/DNA topoisomerase II/histidine kinase"/>
    <property type="match status" value="1"/>
</dbReference>
<proteinExistence type="evidence at protein level"/>
<evidence type="ECO:0000256" key="4">
    <source>
        <dbReference type="ARBA" id="ARBA00022630"/>
    </source>
</evidence>
<dbReference type="InterPro" id="IPR036097">
    <property type="entry name" value="HisK_dim/P_sf"/>
</dbReference>
<feature type="binding site" evidence="14">
    <location>
        <position position="69"/>
    </location>
    <ligand>
        <name>FMN</name>
        <dbReference type="ChEBI" id="CHEBI:58210"/>
    </ligand>
</feature>
<evidence type="ECO:0000313" key="12">
    <source>
        <dbReference type="Proteomes" id="UP000006655"/>
    </source>
</evidence>
<gene>
    <name evidence="10" type="ordered locus">Mrub_1259</name>
    <name evidence="11" type="ORF">K649_05955</name>
</gene>
<dbReference type="InterPro" id="IPR000700">
    <property type="entry name" value="PAS-assoc_C"/>
</dbReference>
<evidence type="ECO:0000313" key="10">
    <source>
        <dbReference type="EMBL" id="ADD28021.1"/>
    </source>
</evidence>
<feature type="domain" description="PAC" evidence="9">
    <location>
        <begin position="76"/>
        <end position="130"/>
    </location>
</feature>
<dbReference type="CDD" id="cd00082">
    <property type="entry name" value="HisKA"/>
    <property type="match status" value="1"/>
</dbReference>
<dbReference type="KEGG" id="mre:K649_05955"/>
<dbReference type="Proteomes" id="UP000006655">
    <property type="component" value="Chromosome"/>
</dbReference>
<keyword evidence="14 15" id="KW-0547">Nucleotide-binding</keyword>
<keyword evidence="6" id="KW-0157">Chromophore</keyword>
<dbReference type="SMART" id="SM00387">
    <property type="entry name" value="HATPase_c"/>
    <property type="match status" value="1"/>
</dbReference>
<keyword evidence="11" id="KW-0808">Transferase</keyword>
<dbReference type="Proteomes" id="UP000013026">
    <property type="component" value="Chromosome"/>
</dbReference>
<feature type="domain" description="Histidine kinase" evidence="7">
    <location>
        <begin position="369"/>
        <end position="578"/>
    </location>
</feature>